<evidence type="ECO:0000313" key="9">
    <source>
        <dbReference type="Ensembl" id="ENSECRP00000001890.1"/>
    </source>
</evidence>
<comment type="subcellular location">
    <subcellularLocation>
        <location evidence="1">Membrane</location>
        <topology evidence="1">Multi-pass membrane protein</topology>
    </subcellularLocation>
</comment>
<keyword evidence="6 7" id="KW-0472">Membrane</keyword>
<dbReference type="NCBIfam" id="TIGR01297">
    <property type="entry name" value="CDF"/>
    <property type="match status" value="1"/>
</dbReference>
<evidence type="ECO:0000256" key="3">
    <source>
        <dbReference type="ARBA" id="ARBA00022692"/>
    </source>
</evidence>
<dbReference type="AlphaFoldDB" id="A0A8C4X3E6"/>
<comment type="similarity">
    <text evidence="2">Belongs to the cation diffusion facilitator (CDF) transporter (TC 2.A.4) family. SLC30A subfamily.</text>
</comment>
<keyword evidence="5 7" id="KW-1133">Transmembrane helix</keyword>
<dbReference type="GO" id="GO:0006828">
    <property type="term" value="P:manganese ion transport"/>
    <property type="evidence" value="ECO:0007669"/>
    <property type="project" value="TreeGrafter"/>
</dbReference>
<organism evidence="9 10">
    <name type="scientific">Erpetoichthys calabaricus</name>
    <name type="common">Rope fish</name>
    <name type="synonym">Calamoichthys calabaricus</name>
    <dbReference type="NCBI Taxonomy" id="27687"/>
    <lineage>
        <taxon>Eukaryota</taxon>
        <taxon>Metazoa</taxon>
        <taxon>Chordata</taxon>
        <taxon>Craniata</taxon>
        <taxon>Vertebrata</taxon>
        <taxon>Euteleostomi</taxon>
        <taxon>Actinopterygii</taxon>
        <taxon>Polypteriformes</taxon>
        <taxon>Polypteridae</taxon>
        <taxon>Erpetoichthys</taxon>
    </lineage>
</organism>
<dbReference type="InterPro" id="IPR058533">
    <property type="entry name" value="Cation_efflux_TM"/>
</dbReference>
<evidence type="ECO:0000256" key="5">
    <source>
        <dbReference type="ARBA" id="ARBA00022989"/>
    </source>
</evidence>
<proteinExistence type="inferred from homology"/>
<dbReference type="InterPro" id="IPR027469">
    <property type="entry name" value="Cation_efflux_TMD_sf"/>
</dbReference>
<feature type="transmembrane region" description="Helical" evidence="7">
    <location>
        <begin position="174"/>
        <end position="198"/>
    </location>
</feature>
<keyword evidence="3 7" id="KW-0812">Transmembrane</keyword>
<name>A0A8C4X3E6_ERPCA</name>
<reference evidence="9" key="2">
    <citation type="submission" date="2025-08" db="UniProtKB">
        <authorList>
            <consortium name="Ensembl"/>
        </authorList>
    </citation>
    <scope>IDENTIFICATION</scope>
</reference>
<dbReference type="GO" id="GO:0006882">
    <property type="term" value="P:intracellular zinc ion homeostasis"/>
    <property type="evidence" value="ECO:0007669"/>
    <property type="project" value="TreeGrafter"/>
</dbReference>
<reference evidence="9" key="1">
    <citation type="submission" date="2021-06" db="EMBL/GenBank/DDBJ databases">
        <authorList>
            <consortium name="Wellcome Sanger Institute Data Sharing"/>
        </authorList>
    </citation>
    <scope>NUCLEOTIDE SEQUENCE [LARGE SCALE GENOMIC DNA]</scope>
</reference>
<evidence type="ECO:0000313" key="10">
    <source>
        <dbReference type="Proteomes" id="UP000694620"/>
    </source>
</evidence>
<feature type="transmembrane region" description="Helical" evidence="7">
    <location>
        <begin position="21"/>
        <end position="47"/>
    </location>
</feature>
<evidence type="ECO:0000256" key="6">
    <source>
        <dbReference type="ARBA" id="ARBA00023136"/>
    </source>
</evidence>
<reference evidence="9" key="3">
    <citation type="submission" date="2025-09" db="UniProtKB">
        <authorList>
            <consortium name="Ensembl"/>
        </authorList>
    </citation>
    <scope>IDENTIFICATION</scope>
</reference>
<keyword evidence="4" id="KW-0862">Zinc</keyword>
<dbReference type="SUPFAM" id="SSF161111">
    <property type="entry name" value="Cation efflux protein transmembrane domain-like"/>
    <property type="match status" value="1"/>
</dbReference>
<keyword evidence="10" id="KW-1185">Reference proteome</keyword>
<dbReference type="Gene3D" id="1.20.1510.10">
    <property type="entry name" value="Cation efflux protein transmembrane domain"/>
    <property type="match status" value="1"/>
</dbReference>
<accession>A0A8C4X3E6</accession>
<dbReference type="PANTHER" id="PTHR45820:SF3">
    <property type="entry name" value="CALCIUM_MANGANESE ANTIPORTER SLC30A10"/>
    <property type="match status" value="1"/>
</dbReference>
<evidence type="ECO:0000256" key="2">
    <source>
        <dbReference type="ARBA" id="ARBA00008873"/>
    </source>
</evidence>
<protein>
    <submittedName>
        <fullName evidence="9">Solute carrier family 30 member 10</fullName>
    </submittedName>
</protein>
<sequence>SKWDKELQSPLQTGRRAGVRLLGNSIALVSDSFNMLSDLISLCVGISALRLARFQPLVLGAPEQRRLLTALCFTIFVQALMRLVEPQKISEPELVLIVGALGLAINIVGLIIFQECCFCKSPDGGTEESRLRDGPTRLAFLCRRPHTHRISCWSLGVAAASGNQCHYACLSSGVLLHVLGDALGSVVVVVAATIFYIWPLSPETPCNWECYVDPSLTVIMVIIIMSSAFPLLKETAGILLQMMIRLALAHVPLAQMAWTLNGPTAWTPLRLAPSVLISCSVCPQGTLVVTKLCSGVAVVTGPGAPIAMESAMGDPRCLPVQAMVLSWDERKALD</sequence>
<feature type="transmembrane region" description="Helical" evidence="7">
    <location>
        <begin position="210"/>
        <end position="232"/>
    </location>
</feature>
<dbReference type="GO" id="GO:0010312">
    <property type="term" value="P:detoxification of zinc ion"/>
    <property type="evidence" value="ECO:0007669"/>
    <property type="project" value="TreeGrafter"/>
</dbReference>
<feature type="transmembrane region" description="Helical" evidence="7">
    <location>
        <begin position="94"/>
        <end position="113"/>
    </location>
</feature>
<feature type="domain" description="Cation efflux protein transmembrane" evidence="8">
    <location>
        <begin position="67"/>
        <end position="240"/>
    </location>
</feature>
<dbReference type="InterPro" id="IPR002524">
    <property type="entry name" value="Cation_efflux"/>
</dbReference>
<evidence type="ECO:0000256" key="1">
    <source>
        <dbReference type="ARBA" id="ARBA00004141"/>
    </source>
</evidence>
<evidence type="ECO:0000259" key="8">
    <source>
        <dbReference type="Pfam" id="PF01545"/>
    </source>
</evidence>
<evidence type="ECO:0000256" key="7">
    <source>
        <dbReference type="SAM" id="Phobius"/>
    </source>
</evidence>
<dbReference type="GeneTree" id="ENSGT00940000159967"/>
<dbReference type="GO" id="GO:0005385">
    <property type="term" value="F:zinc ion transmembrane transporter activity"/>
    <property type="evidence" value="ECO:0007669"/>
    <property type="project" value="TreeGrafter"/>
</dbReference>
<dbReference type="PANTHER" id="PTHR45820">
    <property type="entry name" value="FI23527P1"/>
    <property type="match status" value="1"/>
</dbReference>
<dbReference type="Ensembl" id="ENSECRT00000001914.1">
    <property type="protein sequence ID" value="ENSECRP00000001890.1"/>
    <property type="gene ID" value="ENSECRG00000001310.1"/>
</dbReference>
<evidence type="ECO:0000256" key="4">
    <source>
        <dbReference type="ARBA" id="ARBA00022833"/>
    </source>
</evidence>
<dbReference type="GO" id="GO:0016020">
    <property type="term" value="C:membrane"/>
    <property type="evidence" value="ECO:0007669"/>
    <property type="project" value="UniProtKB-SubCell"/>
</dbReference>
<dbReference type="Pfam" id="PF01545">
    <property type="entry name" value="Cation_efflux"/>
    <property type="match status" value="1"/>
</dbReference>
<dbReference type="Proteomes" id="UP000694620">
    <property type="component" value="Chromosome 3"/>
</dbReference>
<feature type="transmembrane region" description="Helical" evidence="7">
    <location>
        <begin position="67"/>
        <end position="84"/>
    </location>
</feature>